<comment type="caution">
    <text evidence="1">The sequence shown here is derived from an EMBL/GenBank/DDBJ whole genome shotgun (WGS) entry which is preliminary data.</text>
</comment>
<sequence>MTDHQRFAALTFDGFRALAATDGLSRYERIGFPDSYRAGHEANIYRDVRRKLTNLDLRDQRVLDIGPGCSDLPHLLLETCRQQGHELLLCDSPEMLAHIPDDPRVRKFPGRFPQDGDLAAHAGRVDVVLVYSVLQYVFVEASVFDFLDACLALLAPGGQLLIGDVPNVSKRKRFFASDAGVRCHRAFTGTDETPEVRFNAPDRGKIDDAAVLALVARARAAGFDAYVVPQAAELPMANRREDILIVRP</sequence>
<gene>
    <name evidence="1" type="ORF">R5W23_006257</name>
</gene>
<reference evidence="2" key="1">
    <citation type="journal article" date="2023" name="Mar. Drugs">
        <title>Gemmata algarum, a Novel Planctomycete Isolated from an Algal Mat, Displays Antimicrobial Activity.</title>
        <authorList>
            <person name="Kumar G."/>
            <person name="Kallscheuer N."/>
            <person name="Kashif M."/>
            <person name="Ahamad S."/>
            <person name="Jagadeeshwari U."/>
            <person name="Pannikurungottu S."/>
            <person name="Haufschild T."/>
            <person name="Kabuu M."/>
            <person name="Sasikala C."/>
            <person name="Jogler C."/>
            <person name="Ramana C."/>
        </authorList>
    </citation>
    <scope>NUCLEOTIDE SEQUENCE [LARGE SCALE GENOMIC DNA]</scope>
    <source>
        <strain evidence="2">JC673</strain>
    </source>
</reference>
<proteinExistence type="predicted"/>
<evidence type="ECO:0000313" key="2">
    <source>
        <dbReference type="Proteomes" id="UP001272242"/>
    </source>
</evidence>
<dbReference type="EMBL" id="JAXBLV010000077">
    <property type="protein sequence ID" value="MDY3559067.1"/>
    <property type="molecule type" value="Genomic_DNA"/>
</dbReference>
<keyword evidence="2" id="KW-1185">Reference proteome</keyword>
<dbReference type="Gene3D" id="3.40.50.150">
    <property type="entry name" value="Vaccinia Virus protein VP39"/>
    <property type="match status" value="1"/>
</dbReference>
<dbReference type="CDD" id="cd02440">
    <property type="entry name" value="AdoMet_MTases"/>
    <property type="match status" value="1"/>
</dbReference>
<keyword evidence="1" id="KW-0489">Methyltransferase</keyword>
<dbReference type="Proteomes" id="UP001272242">
    <property type="component" value="Unassembled WGS sequence"/>
</dbReference>
<accession>A0ABU5EX77</accession>
<dbReference type="InterPro" id="IPR029063">
    <property type="entry name" value="SAM-dependent_MTases_sf"/>
</dbReference>
<evidence type="ECO:0000313" key="1">
    <source>
        <dbReference type="EMBL" id="MDY3559067.1"/>
    </source>
</evidence>
<organism evidence="1 2">
    <name type="scientific">Gemmata algarum</name>
    <dbReference type="NCBI Taxonomy" id="2975278"/>
    <lineage>
        <taxon>Bacteria</taxon>
        <taxon>Pseudomonadati</taxon>
        <taxon>Planctomycetota</taxon>
        <taxon>Planctomycetia</taxon>
        <taxon>Gemmatales</taxon>
        <taxon>Gemmataceae</taxon>
        <taxon>Gemmata</taxon>
    </lineage>
</organism>
<dbReference type="SUPFAM" id="SSF53335">
    <property type="entry name" value="S-adenosyl-L-methionine-dependent methyltransferases"/>
    <property type="match status" value="1"/>
</dbReference>
<dbReference type="RefSeq" id="WP_320685892.1">
    <property type="nucleotide sequence ID" value="NZ_JAXBLV010000077.1"/>
</dbReference>
<keyword evidence="1" id="KW-0808">Transferase</keyword>
<dbReference type="GO" id="GO:0032259">
    <property type="term" value="P:methylation"/>
    <property type="evidence" value="ECO:0007669"/>
    <property type="project" value="UniProtKB-KW"/>
</dbReference>
<protein>
    <submittedName>
        <fullName evidence="1">Class I SAM-dependent methyltransferase</fullName>
    </submittedName>
</protein>
<name>A0ABU5EX77_9BACT</name>
<dbReference type="GO" id="GO:0008168">
    <property type="term" value="F:methyltransferase activity"/>
    <property type="evidence" value="ECO:0007669"/>
    <property type="project" value="UniProtKB-KW"/>
</dbReference>